<gene>
    <name evidence="1" type="ordered locus">Plabr_3941</name>
</gene>
<dbReference type="OrthoDB" id="274502at2"/>
<organism evidence="1 2">
    <name type="scientific">Rubinisphaera brasiliensis (strain ATCC 49424 / DSM 5305 / JCM 21570 / IAM 15109 / NBRC 103401 / IFAM 1448)</name>
    <name type="common">Planctomyces brasiliensis</name>
    <dbReference type="NCBI Taxonomy" id="756272"/>
    <lineage>
        <taxon>Bacteria</taxon>
        <taxon>Pseudomonadati</taxon>
        <taxon>Planctomycetota</taxon>
        <taxon>Planctomycetia</taxon>
        <taxon>Planctomycetales</taxon>
        <taxon>Planctomycetaceae</taxon>
        <taxon>Rubinisphaera</taxon>
    </lineage>
</organism>
<keyword evidence="2" id="KW-1185">Reference proteome</keyword>
<dbReference type="Proteomes" id="UP000006860">
    <property type="component" value="Chromosome"/>
</dbReference>
<evidence type="ECO:0000313" key="1">
    <source>
        <dbReference type="EMBL" id="ADY61518.1"/>
    </source>
</evidence>
<dbReference type="STRING" id="756272.Plabr_3941"/>
<dbReference type="KEGG" id="pbs:Plabr_3941"/>
<reference evidence="2" key="1">
    <citation type="submission" date="2011-02" db="EMBL/GenBank/DDBJ databases">
        <title>The complete genome of Planctomyces brasiliensis DSM 5305.</title>
        <authorList>
            <person name="Lucas S."/>
            <person name="Copeland A."/>
            <person name="Lapidus A."/>
            <person name="Bruce D."/>
            <person name="Goodwin L."/>
            <person name="Pitluck S."/>
            <person name="Kyrpides N."/>
            <person name="Mavromatis K."/>
            <person name="Pagani I."/>
            <person name="Ivanova N."/>
            <person name="Ovchinnikova G."/>
            <person name="Lu M."/>
            <person name="Detter J.C."/>
            <person name="Han C."/>
            <person name="Land M."/>
            <person name="Hauser L."/>
            <person name="Markowitz V."/>
            <person name="Cheng J.-F."/>
            <person name="Hugenholtz P."/>
            <person name="Woyke T."/>
            <person name="Wu D."/>
            <person name="Tindall B."/>
            <person name="Pomrenke H.G."/>
            <person name="Brambilla E."/>
            <person name="Klenk H.-P."/>
            <person name="Eisen J.A."/>
        </authorList>
    </citation>
    <scope>NUCLEOTIDE SEQUENCE [LARGE SCALE GENOMIC DNA]</scope>
    <source>
        <strain evidence="2">ATCC 49424 / DSM 5305 / JCM 21570 / NBRC 103401 / IFAM 1448</strain>
    </source>
</reference>
<dbReference type="AlphaFoldDB" id="F0SFR1"/>
<sequence length="343" mass="39491">MIEFFCSKNTYNRSGHSPIFSPVASLLLVSTQESDFGEAICEINITANLRSRERKPRETLEALFDRFHEYIESLPRITFRRKRQQLEIHFLSDQFCDEDDRDATECDFETLNTAAREVAEALQLIHKRIKTADDFARDEFLQHTTALLSTGLPSTEEWRAVEQQAKTIRQAMRDSKSPWELLDVNWDQFHPDARALLDDPFFWEATDDFAPHGNDAGADLLEDFRSWNKRNSHKSPLIFLTRLLKEWQITPVDWFDTDPAATRHAYTRDAIALNVCNQAAIALAFVVIKLRGHCPSDVARYGVAALARVDVLFADDAIAAGLQANWQRRCQQMRARLEPFTRS</sequence>
<name>F0SFR1_RUBBR</name>
<proteinExistence type="predicted"/>
<dbReference type="EMBL" id="CP002546">
    <property type="protein sequence ID" value="ADY61518.1"/>
    <property type="molecule type" value="Genomic_DNA"/>
</dbReference>
<dbReference type="eggNOG" id="COG4884">
    <property type="taxonomic scope" value="Bacteria"/>
</dbReference>
<accession>F0SFR1</accession>
<dbReference type="RefSeq" id="WP_013630235.1">
    <property type="nucleotide sequence ID" value="NC_015174.1"/>
</dbReference>
<protein>
    <submittedName>
        <fullName evidence="1">Uncharacterized protein</fullName>
    </submittedName>
</protein>
<evidence type="ECO:0000313" key="2">
    <source>
        <dbReference type="Proteomes" id="UP000006860"/>
    </source>
</evidence>
<dbReference type="HOGENOM" id="CLU_808632_0_0_0"/>